<accession>A0A084EGY3</accession>
<dbReference type="AlphaFoldDB" id="A0A084EGY3"/>
<name>A0A084EGY3_SPHYA</name>
<sequence length="29" mass="3023">MLKAVAQSACGAAVLLQFKAICLVPVMMD</sequence>
<comment type="caution">
    <text evidence="1">The sequence shown here is derived from an EMBL/GenBank/DDBJ whole genome shotgun (WGS) entry which is preliminary data.</text>
</comment>
<gene>
    <name evidence="1" type="ORF">CP98_03725</name>
</gene>
<dbReference type="Proteomes" id="UP000028534">
    <property type="component" value="Unassembled WGS sequence"/>
</dbReference>
<protein>
    <submittedName>
        <fullName evidence="1">Uncharacterized protein</fullName>
    </submittedName>
</protein>
<dbReference type="EMBL" id="JGVR01000024">
    <property type="protein sequence ID" value="KEZ17225.1"/>
    <property type="molecule type" value="Genomic_DNA"/>
</dbReference>
<organism evidence="1 2">
    <name type="scientific">Sphingobium yanoikuyae</name>
    <name type="common">Sphingomonas yanoikuyae</name>
    <dbReference type="NCBI Taxonomy" id="13690"/>
    <lineage>
        <taxon>Bacteria</taxon>
        <taxon>Pseudomonadati</taxon>
        <taxon>Pseudomonadota</taxon>
        <taxon>Alphaproteobacteria</taxon>
        <taxon>Sphingomonadales</taxon>
        <taxon>Sphingomonadaceae</taxon>
        <taxon>Sphingobium</taxon>
    </lineage>
</organism>
<proteinExistence type="predicted"/>
<reference evidence="1 2" key="1">
    <citation type="submission" date="2014-03" db="EMBL/GenBank/DDBJ databases">
        <title>Genome sequence of Sphingobium yanoikuyae B1.</title>
        <authorList>
            <person name="Gan H.M."/>
            <person name="Gan H.Y."/>
            <person name="Savka M.A."/>
        </authorList>
    </citation>
    <scope>NUCLEOTIDE SEQUENCE [LARGE SCALE GENOMIC DNA]</scope>
    <source>
        <strain evidence="1 2">B1</strain>
    </source>
</reference>
<evidence type="ECO:0000313" key="1">
    <source>
        <dbReference type="EMBL" id="KEZ17225.1"/>
    </source>
</evidence>
<evidence type="ECO:0000313" key="2">
    <source>
        <dbReference type="Proteomes" id="UP000028534"/>
    </source>
</evidence>